<name>A0A0A9CCY5_ARUDO</name>
<dbReference type="EMBL" id="GBRH01225577">
    <property type="protein sequence ID" value="JAD72318.1"/>
    <property type="molecule type" value="Transcribed_RNA"/>
</dbReference>
<dbReference type="AlphaFoldDB" id="A0A0A9CCY5"/>
<reference evidence="1" key="1">
    <citation type="submission" date="2014-09" db="EMBL/GenBank/DDBJ databases">
        <authorList>
            <person name="Magalhaes I.L.F."/>
            <person name="Oliveira U."/>
            <person name="Santos F.R."/>
            <person name="Vidigal T.H.D.A."/>
            <person name="Brescovit A.D."/>
            <person name="Santos A.J."/>
        </authorList>
    </citation>
    <scope>NUCLEOTIDE SEQUENCE</scope>
    <source>
        <tissue evidence="1">Shoot tissue taken approximately 20 cm above the soil surface</tissue>
    </source>
</reference>
<proteinExistence type="predicted"/>
<reference evidence="1" key="2">
    <citation type="journal article" date="2015" name="Data Brief">
        <title>Shoot transcriptome of the giant reed, Arundo donax.</title>
        <authorList>
            <person name="Barrero R.A."/>
            <person name="Guerrero F.D."/>
            <person name="Moolhuijzen P."/>
            <person name="Goolsby J.A."/>
            <person name="Tidwell J."/>
            <person name="Bellgard S.E."/>
            <person name="Bellgard M.I."/>
        </authorList>
    </citation>
    <scope>NUCLEOTIDE SEQUENCE</scope>
    <source>
        <tissue evidence="1">Shoot tissue taken approximately 20 cm above the soil surface</tissue>
    </source>
</reference>
<organism evidence="1">
    <name type="scientific">Arundo donax</name>
    <name type="common">Giant reed</name>
    <name type="synonym">Donax arundinaceus</name>
    <dbReference type="NCBI Taxonomy" id="35708"/>
    <lineage>
        <taxon>Eukaryota</taxon>
        <taxon>Viridiplantae</taxon>
        <taxon>Streptophyta</taxon>
        <taxon>Embryophyta</taxon>
        <taxon>Tracheophyta</taxon>
        <taxon>Spermatophyta</taxon>
        <taxon>Magnoliopsida</taxon>
        <taxon>Liliopsida</taxon>
        <taxon>Poales</taxon>
        <taxon>Poaceae</taxon>
        <taxon>PACMAD clade</taxon>
        <taxon>Arundinoideae</taxon>
        <taxon>Arundineae</taxon>
        <taxon>Arundo</taxon>
    </lineage>
</organism>
<protein>
    <submittedName>
        <fullName evidence="1">Uncharacterized protein</fullName>
    </submittedName>
</protein>
<evidence type="ECO:0000313" key="1">
    <source>
        <dbReference type="EMBL" id="JAD72318.1"/>
    </source>
</evidence>
<accession>A0A0A9CCY5</accession>
<sequence length="34" mass="4019">MKMMVQRIKMRMMVFHRAHLQSLSSLPDGLKEST</sequence>